<reference evidence="3" key="1">
    <citation type="journal article" date="2023" name="Mol. Phylogenet. Evol.">
        <title>Genome-scale phylogeny and comparative genomics of the fungal order Sordariales.</title>
        <authorList>
            <person name="Hensen N."/>
            <person name="Bonometti L."/>
            <person name="Westerberg I."/>
            <person name="Brannstrom I.O."/>
            <person name="Guillou S."/>
            <person name="Cros-Aarteil S."/>
            <person name="Calhoun S."/>
            <person name="Haridas S."/>
            <person name="Kuo A."/>
            <person name="Mondo S."/>
            <person name="Pangilinan J."/>
            <person name="Riley R."/>
            <person name="LaButti K."/>
            <person name="Andreopoulos B."/>
            <person name="Lipzen A."/>
            <person name="Chen C."/>
            <person name="Yan M."/>
            <person name="Daum C."/>
            <person name="Ng V."/>
            <person name="Clum A."/>
            <person name="Steindorff A."/>
            <person name="Ohm R.A."/>
            <person name="Martin F."/>
            <person name="Silar P."/>
            <person name="Natvig D.O."/>
            <person name="Lalanne C."/>
            <person name="Gautier V."/>
            <person name="Ament-Velasquez S.L."/>
            <person name="Kruys A."/>
            <person name="Hutchinson M.I."/>
            <person name="Powell A.J."/>
            <person name="Barry K."/>
            <person name="Miller A.N."/>
            <person name="Grigoriev I.V."/>
            <person name="Debuchy R."/>
            <person name="Gladieux P."/>
            <person name="Hiltunen Thoren M."/>
            <person name="Johannesson H."/>
        </authorList>
    </citation>
    <scope>NUCLEOTIDE SEQUENCE</scope>
    <source>
        <strain evidence="3">PSN309</strain>
    </source>
</reference>
<evidence type="ECO:0000313" key="4">
    <source>
        <dbReference type="Proteomes" id="UP001302126"/>
    </source>
</evidence>
<organism evidence="3 4">
    <name type="scientific">Podospora australis</name>
    <dbReference type="NCBI Taxonomy" id="1536484"/>
    <lineage>
        <taxon>Eukaryota</taxon>
        <taxon>Fungi</taxon>
        <taxon>Dikarya</taxon>
        <taxon>Ascomycota</taxon>
        <taxon>Pezizomycotina</taxon>
        <taxon>Sordariomycetes</taxon>
        <taxon>Sordariomycetidae</taxon>
        <taxon>Sordariales</taxon>
        <taxon>Podosporaceae</taxon>
        <taxon>Podospora</taxon>
    </lineage>
</organism>
<feature type="region of interest" description="Disordered" evidence="2">
    <location>
        <begin position="37"/>
        <end position="56"/>
    </location>
</feature>
<keyword evidence="1" id="KW-0175">Coiled coil</keyword>
<accession>A0AAN7AGZ2</accession>
<feature type="coiled-coil region" evidence="1">
    <location>
        <begin position="67"/>
        <end position="129"/>
    </location>
</feature>
<dbReference type="AlphaFoldDB" id="A0AAN7AGZ2"/>
<feature type="compositionally biased region" description="Polar residues" evidence="2">
    <location>
        <begin position="1"/>
        <end position="11"/>
    </location>
</feature>
<sequence length="346" mass="38470">MSAYDSHSSSPRAYDSPSPEVIEILGSQEMDIDWLNEDLAGASQLPEDTQDSEPSSALVEFKLEFKCWDLEEQVKELKTELERVNEELRGTKAEVERLKITVKAHDESKQAMENEIATLRSTIESANHNHSEPGSDKAKLAKAIARAKSSYQAAVKLQRGLSLPNDQDSRQTILDLVVGERVQRPDAYTKEKWKLIPWNTSDEHTRLNTVENLCITLASTEPAESHFGSKTTSVTQLQIAIAESAAVNLKLVEKTLRDTKELVVHVNPDSAFLLLAIIYATNEAAMFLPPAGRYDGPLDNVRSHALAKLSGRSAWHLGRFLNAGSSDRMGAASNAQGLYWEKRMWV</sequence>
<comment type="caution">
    <text evidence="3">The sequence shown here is derived from an EMBL/GenBank/DDBJ whole genome shotgun (WGS) entry which is preliminary data.</text>
</comment>
<evidence type="ECO:0000256" key="1">
    <source>
        <dbReference type="SAM" id="Coils"/>
    </source>
</evidence>
<protein>
    <submittedName>
        <fullName evidence="3">Uncharacterized protein</fullName>
    </submittedName>
</protein>
<dbReference type="Proteomes" id="UP001302126">
    <property type="component" value="Unassembled WGS sequence"/>
</dbReference>
<gene>
    <name evidence="3" type="ORF">QBC35DRAFT_496682</name>
</gene>
<dbReference type="EMBL" id="MU864390">
    <property type="protein sequence ID" value="KAK4188256.1"/>
    <property type="molecule type" value="Genomic_DNA"/>
</dbReference>
<evidence type="ECO:0000256" key="2">
    <source>
        <dbReference type="SAM" id="MobiDB-lite"/>
    </source>
</evidence>
<keyword evidence="4" id="KW-1185">Reference proteome</keyword>
<evidence type="ECO:0000313" key="3">
    <source>
        <dbReference type="EMBL" id="KAK4188256.1"/>
    </source>
</evidence>
<name>A0AAN7AGZ2_9PEZI</name>
<reference evidence="3" key="2">
    <citation type="submission" date="2023-05" db="EMBL/GenBank/DDBJ databases">
        <authorList>
            <consortium name="Lawrence Berkeley National Laboratory"/>
            <person name="Steindorff A."/>
            <person name="Hensen N."/>
            <person name="Bonometti L."/>
            <person name="Westerberg I."/>
            <person name="Brannstrom I.O."/>
            <person name="Guillou S."/>
            <person name="Cros-Aarteil S."/>
            <person name="Calhoun S."/>
            <person name="Haridas S."/>
            <person name="Kuo A."/>
            <person name="Mondo S."/>
            <person name="Pangilinan J."/>
            <person name="Riley R."/>
            <person name="Labutti K."/>
            <person name="Andreopoulos B."/>
            <person name="Lipzen A."/>
            <person name="Chen C."/>
            <person name="Yanf M."/>
            <person name="Daum C."/>
            <person name="Ng V."/>
            <person name="Clum A."/>
            <person name="Ohm R."/>
            <person name="Martin F."/>
            <person name="Silar P."/>
            <person name="Natvig D."/>
            <person name="Lalanne C."/>
            <person name="Gautier V."/>
            <person name="Ament-Velasquez S.L."/>
            <person name="Kruys A."/>
            <person name="Hutchinson M.I."/>
            <person name="Powell A.J."/>
            <person name="Barry K."/>
            <person name="Miller A.N."/>
            <person name="Grigoriev I.V."/>
            <person name="Debuchy R."/>
            <person name="Gladieux P."/>
            <person name="Thoren M.H."/>
            <person name="Johannesson H."/>
        </authorList>
    </citation>
    <scope>NUCLEOTIDE SEQUENCE</scope>
    <source>
        <strain evidence="3">PSN309</strain>
    </source>
</reference>
<feature type="region of interest" description="Disordered" evidence="2">
    <location>
        <begin position="1"/>
        <end position="20"/>
    </location>
</feature>
<proteinExistence type="predicted"/>
<dbReference type="Gene3D" id="1.20.5.1160">
    <property type="entry name" value="Vasodilator-stimulated phosphoprotein"/>
    <property type="match status" value="1"/>
</dbReference>